<dbReference type="OrthoDB" id="9796486at2"/>
<evidence type="ECO:0000256" key="10">
    <source>
        <dbReference type="ARBA" id="ARBA00034078"/>
    </source>
</evidence>
<feature type="binding site" evidence="11">
    <location>
        <begin position="78"/>
        <end position="79"/>
    </location>
    <ligand>
        <name>FAD</name>
        <dbReference type="ChEBI" id="CHEBI:57692"/>
    </ligand>
</feature>
<evidence type="ECO:0000256" key="6">
    <source>
        <dbReference type="ARBA" id="ARBA00022827"/>
    </source>
</evidence>
<dbReference type="Proteomes" id="UP000063964">
    <property type="component" value="Chromosome"/>
</dbReference>
<dbReference type="InterPro" id="IPR017938">
    <property type="entry name" value="Riboflavin_synthase-like_b-brl"/>
</dbReference>
<dbReference type="InterPro" id="IPR050353">
    <property type="entry name" value="PyrK_electron_transfer"/>
</dbReference>
<sequence>MTRQTPCRELTVLSCTPRSDPTLVDLLLSPPGWSCRPGQFIMIRPPHWGMEHLWPRPFSICDVSDEGLRILFQIVGRGTAKLAELEPGQKAVVWGPLGRWFRTDPSRPCLILAGGMGIAPFIMMARTGNTENLRMLFGHRLDLRHYPYDEIAGRIPSEAMQQKSPEDITAFAQVLSERIRALAGKGQVLACGPEPMLRAVRRYCLEHGTDGQVSLENRMACGVGACLGCVGKTTAGEYVQSCVHGPAFDVRDIDLEV</sequence>
<comment type="cofactor">
    <cofactor evidence="11">
        <name>FAD</name>
        <dbReference type="ChEBI" id="CHEBI:57692"/>
    </cofactor>
    <text evidence="11">Binds 1 FAD per subunit.</text>
</comment>
<dbReference type="GO" id="GO:0051537">
    <property type="term" value="F:2 iron, 2 sulfur cluster binding"/>
    <property type="evidence" value="ECO:0007669"/>
    <property type="project" value="UniProtKB-KW"/>
</dbReference>
<evidence type="ECO:0000256" key="1">
    <source>
        <dbReference type="ARBA" id="ARBA00006422"/>
    </source>
</evidence>
<feature type="domain" description="FAD-binding FR-type" evidence="13">
    <location>
        <begin position="5"/>
        <end position="103"/>
    </location>
</feature>
<evidence type="ECO:0000256" key="7">
    <source>
        <dbReference type="ARBA" id="ARBA00022982"/>
    </source>
</evidence>
<feature type="binding site" evidence="12">
    <location>
        <position position="229"/>
    </location>
    <ligand>
        <name>[2Fe-2S] cluster</name>
        <dbReference type="ChEBI" id="CHEBI:190135"/>
    </ligand>
</feature>
<reference evidence="15" key="1">
    <citation type="submission" date="2016-02" db="EMBL/GenBank/DDBJ databases">
        <authorList>
            <person name="Holder M.E."/>
            <person name="Ajami N.J."/>
            <person name="Petrosino J.F."/>
        </authorList>
    </citation>
    <scope>NUCLEOTIDE SEQUENCE [LARGE SCALE GENOMIC DNA]</scope>
    <source>
        <strain evidence="15">DSM 12838</strain>
    </source>
</reference>
<evidence type="ECO:0000256" key="3">
    <source>
        <dbReference type="ARBA" id="ARBA00022630"/>
    </source>
</evidence>
<keyword evidence="15" id="KW-1185">Reference proteome</keyword>
<keyword evidence="4 12" id="KW-0001">2Fe-2S</keyword>
<dbReference type="InterPro" id="IPR012165">
    <property type="entry name" value="Cyt_c3_hydrogenase_gsu"/>
</dbReference>
<dbReference type="Gene3D" id="3.40.50.80">
    <property type="entry name" value="Nucleotide-binding domain of ferredoxin-NADP reductase (FNR) module"/>
    <property type="match status" value="1"/>
</dbReference>
<dbReference type="GO" id="GO:0006221">
    <property type="term" value="P:pyrimidine nucleotide biosynthetic process"/>
    <property type="evidence" value="ECO:0007669"/>
    <property type="project" value="InterPro"/>
</dbReference>
<dbReference type="InterPro" id="IPR017927">
    <property type="entry name" value="FAD-bd_FR_type"/>
</dbReference>
<evidence type="ECO:0000256" key="11">
    <source>
        <dbReference type="PIRSR" id="PIRSR006816-1"/>
    </source>
</evidence>
<evidence type="ECO:0000256" key="8">
    <source>
        <dbReference type="ARBA" id="ARBA00023004"/>
    </source>
</evidence>
<keyword evidence="8 12" id="KW-0408">Iron</keyword>
<name>A0A120KNR3_9BACT</name>
<dbReference type="EMBL" id="CP014230">
    <property type="protein sequence ID" value="AMD92164.1"/>
    <property type="molecule type" value="Genomic_DNA"/>
</dbReference>
<dbReference type="AlphaFoldDB" id="A0A120KNR3"/>
<feature type="binding site" evidence="11">
    <location>
        <begin position="71"/>
        <end position="73"/>
    </location>
    <ligand>
        <name>FAD</name>
        <dbReference type="ChEBI" id="CHEBI:57692"/>
    </ligand>
</feature>
<evidence type="ECO:0000256" key="2">
    <source>
        <dbReference type="ARBA" id="ARBA00022448"/>
    </source>
</evidence>
<feature type="binding site" evidence="11">
    <location>
        <begin position="56"/>
        <end position="59"/>
    </location>
    <ligand>
        <name>FAD</name>
        <dbReference type="ChEBI" id="CHEBI:57692"/>
    </ligand>
</feature>
<dbReference type="InterPro" id="IPR039261">
    <property type="entry name" value="FNR_nucleotide-bd"/>
</dbReference>
<dbReference type="RefSeq" id="WP_066603118.1">
    <property type="nucleotide sequence ID" value="NZ_CP014230.1"/>
</dbReference>
<evidence type="ECO:0000259" key="13">
    <source>
        <dbReference type="PROSITE" id="PS51384"/>
    </source>
</evidence>
<dbReference type="InterPro" id="IPR019480">
    <property type="entry name" value="Dihydroorotate_DH_Fe-S-bd"/>
</dbReference>
<dbReference type="InterPro" id="IPR037117">
    <property type="entry name" value="Dihydroorotate_DH_ele_sf"/>
</dbReference>
<feature type="binding site" evidence="12">
    <location>
        <position position="242"/>
    </location>
    <ligand>
        <name>[2Fe-2S] cluster</name>
        <dbReference type="ChEBI" id="CHEBI:190135"/>
    </ligand>
</feature>
<keyword evidence="6 11" id="KW-0274">FAD</keyword>
<accession>A0A120KNR3</accession>
<evidence type="ECO:0000256" key="12">
    <source>
        <dbReference type="PIRSR" id="PIRSR006816-2"/>
    </source>
</evidence>
<dbReference type="PANTHER" id="PTHR43513:SF3">
    <property type="entry name" value="DIHYDROOROTATE DEHYDROGENASE B (NAD(+)), ELECTRON TRANSFER SUBUNIT-RELATED"/>
    <property type="match status" value="1"/>
</dbReference>
<evidence type="ECO:0000256" key="5">
    <source>
        <dbReference type="ARBA" id="ARBA00022723"/>
    </source>
</evidence>
<gene>
    <name evidence="14" type="ORF">AXF15_02935</name>
</gene>
<dbReference type="GO" id="GO:0050660">
    <property type="term" value="F:flavin adenine dinucleotide binding"/>
    <property type="evidence" value="ECO:0007669"/>
    <property type="project" value="InterPro"/>
</dbReference>
<dbReference type="SUPFAM" id="SSF52343">
    <property type="entry name" value="Ferredoxin reductase-like, C-terminal NADP-linked domain"/>
    <property type="match status" value="1"/>
</dbReference>
<dbReference type="PROSITE" id="PS51384">
    <property type="entry name" value="FAD_FR"/>
    <property type="match status" value="1"/>
</dbReference>
<dbReference type="SUPFAM" id="SSF63380">
    <property type="entry name" value="Riboflavin synthase domain-like"/>
    <property type="match status" value="1"/>
</dbReference>
<keyword evidence="9 12" id="KW-0411">Iron-sulfur</keyword>
<dbReference type="KEGG" id="doa:AXF15_02935"/>
<dbReference type="PIRSF" id="PIRSF006816">
    <property type="entry name" value="Cyc3_hyd_g"/>
    <property type="match status" value="1"/>
</dbReference>
<keyword evidence="2" id="KW-0813">Transport</keyword>
<feature type="binding site" evidence="12">
    <location>
        <position position="221"/>
    </location>
    <ligand>
        <name>[2Fe-2S] cluster</name>
        <dbReference type="ChEBI" id="CHEBI:190135"/>
    </ligand>
</feature>
<comment type="cofactor">
    <cofactor evidence="12">
        <name>[2Fe-2S] cluster</name>
        <dbReference type="ChEBI" id="CHEBI:190135"/>
    </cofactor>
    <text evidence="12">Binds 1 [2Fe-2S] cluster per subunit.</text>
</comment>
<evidence type="ECO:0000313" key="14">
    <source>
        <dbReference type="EMBL" id="AMD92164.1"/>
    </source>
</evidence>
<dbReference type="STRING" id="888061.AXF15_02935"/>
<dbReference type="PANTHER" id="PTHR43513">
    <property type="entry name" value="DIHYDROOROTATE DEHYDROGENASE B (NAD(+)), ELECTRON TRANSFER SUBUNIT"/>
    <property type="match status" value="1"/>
</dbReference>
<protein>
    <recommendedName>
        <fullName evidence="13">FAD-binding FR-type domain-containing protein</fullName>
    </recommendedName>
</protein>
<dbReference type="Gene3D" id="2.40.30.10">
    <property type="entry name" value="Translation factors"/>
    <property type="match status" value="1"/>
</dbReference>
<organism evidence="14 15">
    <name type="scientific">Desulfomicrobium orale DSM 12838</name>
    <dbReference type="NCBI Taxonomy" id="888061"/>
    <lineage>
        <taxon>Bacteria</taxon>
        <taxon>Pseudomonadati</taxon>
        <taxon>Thermodesulfobacteriota</taxon>
        <taxon>Desulfovibrionia</taxon>
        <taxon>Desulfovibrionales</taxon>
        <taxon>Desulfomicrobiaceae</taxon>
        <taxon>Desulfomicrobium</taxon>
    </lineage>
</organism>
<comment type="similarity">
    <text evidence="1">Belongs to the PyrK family.</text>
</comment>
<dbReference type="GO" id="GO:0046872">
    <property type="term" value="F:metal ion binding"/>
    <property type="evidence" value="ECO:0007669"/>
    <property type="project" value="UniProtKB-KW"/>
</dbReference>
<keyword evidence="5 12" id="KW-0479">Metal-binding</keyword>
<dbReference type="Pfam" id="PF10418">
    <property type="entry name" value="DHODB_Fe-S_bind"/>
    <property type="match status" value="1"/>
</dbReference>
<evidence type="ECO:0000256" key="9">
    <source>
        <dbReference type="ARBA" id="ARBA00023014"/>
    </source>
</evidence>
<keyword evidence="3 11" id="KW-0285">Flavoprotein</keyword>
<dbReference type="Gene3D" id="2.10.240.10">
    <property type="entry name" value="Dihydroorotate dehydrogenase, electron transfer subunit"/>
    <property type="match status" value="1"/>
</dbReference>
<dbReference type="GO" id="GO:0016491">
    <property type="term" value="F:oxidoreductase activity"/>
    <property type="evidence" value="ECO:0007669"/>
    <property type="project" value="InterPro"/>
</dbReference>
<proteinExistence type="inferred from homology"/>
<evidence type="ECO:0000256" key="4">
    <source>
        <dbReference type="ARBA" id="ARBA00022714"/>
    </source>
</evidence>
<comment type="cofactor">
    <cofactor evidence="10">
        <name>[2Fe-2S] cluster</name>
        <dbReference type="ChEBI" id="CHEBI:190135"/>
    </cofactor>
</comment>
<feature type="binding site" evidence="12">
    <location>
        <position position="226"/>
    </location>
    <ligand>
        <name>[2Fe-2S] cluster</name>
        <dbReference type="ChEBI" id="CHEBI:190135"/>
    </ligand>
</feature>
<evidence type="ECO:0000313" key="15">
    <source>
        <dbReference type="Proteomes" id="UP000063964"/>
    </source>
</evidence>
<keyword evidence="7" id="KW-0249">Electron transport</keyword>